<proteinExistence type="predicted"/>
<feature type="region of interest" description="Disordered" evidence="1">
    <location>
        <begin position="2317"/>
        <end position="2349"/>
    </location>
</feature>
<evidence type="ECO:0000259" key="3">
    <source>
        <dbReference type="Pfam" id="PF21678"/>
    </source>
</evidence>
<reference evidence="6" key="1">
    <citation type="journal article" date="2018" name="Nat. Microbiol.">
        <title>Leveraging single-cell genomics to expand the fungal tree of life.</title>
        <authorList>
            <person name="Ahrendt S.R."/>
            <person name="Quandt C.A."/>
            <person name="Ciobanu D."/>
            <person name="Clum A."/>
            <person name="Salamov A."/>
            <person name="Andreopoulos B."/>
            <person name="Cheng J.F."/>
            <person name="Woyke T."/>
            <person name="Pelin A."/>
            <person name="Henrissat B."/>
            <person name="Reynolds N.K."/>
            <person name="Benny G.L."/>
            <person name="Smith M.E."/>
            <person name="James T.Y."/>
            <person name="Grigoriev I.V."/>
        </authorList>
    </citation>
    <scope>NUCLEOTIDE SEQUENCE [LARGE SCALE GENOMIC DNA]</scope>
    <source>
        <strain evidence="6">Baker2002</strain>
    </source>
</reference>
<accession>A0A4P9ZDH0</accession>
<dbReference type="PANTHER" id="PTHR32085:SF3">
    <property type="entry name" value="PROTEIN CSF1"/>
    <property type="match status" value="1"/>
</dbReference>
<organism evidence="5 6">
    <name type="scientific">Metschnikowia bicuspidata</name>
    <dbReference type="NCBI Taxonomy" id="27322"/>
    <lineage>
        <taxon>Eukaryota</taxon>
        <taxon>Fungi</taxon>
        <taxon>Dikarya</taxon>
        <taxon>Ascomycota</taxon>
        <taxon>Saccharomycotina</taxon>
        <taxon>Pichiomycetes</taxon>
        <taxon>Metschnikowiaceae</taxon>
        <taxon>Metschnikowia</taxon>
    </lineage>
</organism>
<protein>
    <submittedName>
        <fullName evidence="5">Uncharacterized protein</fullName>
    </submittedName>
</protein>
<feature type="domain" description="Csf1 N-terminal" evidence="3">
    <location>
        <begin position="784"/>
        <end position="1514"/>
    </location>
</feature>
<dbReference type="GO" id="GO:0006113">
    <property type="term" value="P:fermentation"/>
    <property type="evidence" value="ECO:0007669"/>
    <property type="project" value="InterPro"/>
</dbReference>
<feature type="compositionally biased region" description="Polar residues" evidence="1">
    <location>
        <begin position="2038"/>
        <end position="2055"/>
    </location>
</feature>
<dbReference type="PANTHER" id="PTHR32085">
    <property type="entry name" value="PROTEIN CSF1"/>
    <property type="match status" value="1"/>
</dbReference>
<feature type="compositionally biased region" description="Polar residues" evidence="1">
    <location>
        <begin position="2888"/>
        <end position="2899"/>
    </location>
</feature>
<dbReference type="Pfam" id="PF21678">
    <property type="entry name" value="Csf1_N"/>
    <property type="match status" value="2"/>
</dbReference>
<name>A0A4P9ZDH0_9ASCO</name>
<sequence length="3012" mass="331495">MASSVLVPFISTLDSWVYLSDWILVVVLGIGFIFYFSRLVGVLLSLVLRLTLWKHYKVHVSFGAFRLSPLGGRITATNFVVSTSDWTVSVLQLNLTWRYWLLSMVRVSEYFLRPETVASEVPGLTGDQNRKLPSAVEVRLDGLEIFVYNRKAAYDNIVASLEKHAQREGGATDYATATSDGQDSGLSEKPDHPAEPPGGAEKCRVSTFLRTLPIGLRIRNCAVVIGNHTTPHILVASFTSAQAAVDLTRSPDAADKHRVKLEATMDRLQVAMKPNIAYDPDRYTRREPECKPCTRVKTQLKKSPYPLVSCAKKFWALLPFCRPESALQLLLKWHGLRRYVGDYKGEPAGEIDCGVEYAKYSLLLDTSAAQLVYYYDVPGVDPLGRQTQPRTHPQTGVDLTLTAGSINYGSWADRQRGALQALLFPPFAHDTDASDAVDTSTRQRRYAGFQIHVLAADELVVRIPTREFSKHCEPAPRTPTNTKPPRPFGWIEVISAASEITVFVSYVPTHAGFANTVGASLTNVEVRTSVTHDLLFSADKHVVECDLGMPLQWNTACMWRFDMRSSGGVLFLLGEHITFFTDLAADFGAGPPPRHEVYRAFDYALTWTVLDYRVYLNVSDGNVFDDPLDSSANAYLCLQGPALDAHVRVPTRGNFVKHTTVLFSVRMPQLGVFLHVPQTHTVGAFMRGSKQVAAAVLVELTGSYKAYSHVQVAQNNVVQLGVRANDVSVLLYGYVVRYASAAKENYFGDLKTFQSCDEYLQTSERVDEDASTDASDPDYWTHYKTENDMHVLFAYLVRRSLLVFPCQLYDHAHHIGVAFSTLAVDMHLVSAYMDLQVDFSSARGHYFRPGALTDPEAVFSPDRYALLTRKRAPEFLIDTFSVHSHRMLGVDLNTYQCKWDFAAGDVVVDGDPMCLTALQAGLLAFSLGYKDYENTHRYCVPTAYDAANFSFRCPRIDAKLHTPAMDTYVRVCATDVLLSFNDIANMRYSDRIAVLLPHVIAEVVRHADGLRLLHAETSIVFNNICQKATMEEHRRRQQEHIRRNDAPTHRVPFLLFAENRDATYHDALGSHYPTVSLPTASVPLHGEGFYDDHASLSALSALNALNVMNASLSSSLNASLNASLTSSNTSLNSSLSLDSNAYLEPTTDYTDSEFMPRNSAVPGQQIDALIMELTAVRVVLTPSAVDSVSQMLLAAANFDLDFLMDLLQCLAVKGIVQLIRLVSVVTNVRVVCPTVDVRFTEAGFHDVAAMCTSAPPQPVLSVRITNPSVLASDLVINLRDNHHIRKETAAALALIVEHVEVSALRPGSGEPVFCVRIKTVEAWASCTGDKAAGDTSASDKRSSAATATAAAEIASCTCLAVEADVQQDLLEWSYRFFTLLVRQLEPALANLRTHSADATAWKKQLAYFLCPSADVLELQLDPKVITQPLRLHRLVIDHVRFFDSWKIVSKLRSLLGDVDYASANELFTCRRWNVPVDALDAVNSSFRSWRVWEGNMDQRRAFFESLFVHTSASHVPRTLLLELDALDVRLVGAHGCTDYVSVRDMCLGWTKREGQTELVVRICECGVALSMRVLAVAELAQKLGSGAADDASRLVNGAAEEAPVPKNVATSVSSSFGSFRLLVALPQTHLSLNTRHMACRAQQGAQTLSVVVSVAQTSVALGLTNADHVTLSAKDFCILGASATAKMPIAVIDTAVADVLIEVCDIDDGFRGFLRRLGEDVAQIQSHALFVAQADAAAAPTPILARVFPEWLLRLVVSRLLLFVNVLAPVQLHLTVLDASTEVVARGNAYVAQTGYRNVSLEVVVADVPIARAEFSRFGTLAQVEQVRDTWLVKSAVNAGYFKTSVQLLPNALQVLLVHRQVMEARVASLIEVFGTDPAAGLRGNKQIPRSSHVLPVAYCVLLDHEYCGFMTYREQCRYSAELEGISVSASNYDLETDGGGRIVPVFGDFVCRAARISVLDPLFDVGLSTVVDVNVSAKILNEAAELGQNIETKAVQVVSEHFRVCLSPPVVFKALELLHTVRNLVMEHAGEPAAGQKTITPRVSETASSTQQATPPAPRKTTLALSSLHILSYNLCIGWLFGGSHKDFPGFICGAERLFAMTKSDMGKLTMVGGYFSIANGSSASSFYSTASEMHALNRACMQQLQVNYTVDAGRKLWVDVKGDQLDVRLMTNARIAIERTMASIADVQRYVEVENTVAQMRSRLLGKPGSAPVSAETRSFRPDLAGAEVRVGFAGSKVFFYRLQEDGDTYAPSSLTLHCPAVLGVTLYEINKERARKHTVRAEVFILESDNTLYPASVGVIGAFAQTFEGLLQPAPGQSGAGGENAGDGAGQNMPCNATPNAASPDKTSGLHDLVRLLRDIDFHIGVRVEPQRVSLSCEPVAKVATVVEFDGVSLVFASGLRSADSFHALFTARGIAASLQHIYSDERSGTVSVQNVVLSSVVSLSKPVETYTSVAISGVRAHVKMKQYQDLDLFSDIWFPEDASHRLRHVADGTKDAFRALKEPPLASALRVHLEFVVSNVCVDVDFGSALGSARLGIDRAWAVSNQASAWHYGLNVGVHTLSVDCSGRLGGRLLLHKLLLRTSIQWQLARTRLLDVPLIHMSGGFVHASLKVVFDDHVFAFVRLTSWFFDAYNHKNGMDVSRDHLFVSLAYEAVDVCFTSLSALDFYDIYVTVNRMIEQNRTLYHEILQDLTDEDVAGKPRAGPPRPARKLDTQFELLTGLTRLLVFPHAFLDSRVFVLECDTSKALFLQNETSLSIANQIELQLNRVLAFFTASPGTTDAFVHGCSVDEFVAYARAARGGEILSLPRFIISMRTYQKTDTYHIEYMFQSSFGGTVNVRWNLGSVNCVREMYAAHKRALLSRMDAAHGLVDSRSPAPNDPAPANLTSDPAQSDPMSYTGLEAGEIHKDFDKDIQDTLDKVTTMSRYTYSPLAPPIIEAPQLRELGNATPPLEWFGLNRSKFPDAVHQLAIVTLQRLIHEIEQQYSRTLGRADARSEVIPWRIRQPEAR</sequence>
<gene>
    <name evidence="5" type="ORF">METBISCDRAFT_26923</name>
</gene>
<feature type="domain" description="Csf1 C-terminal region" evidence="4">
    <location>
        <begin position="1952"/>
        <end position="2995"/>
    </location>
</feature>
<feature type="compositionally biased region" description="Polar residues" evidence="1">
    <location>
        <begin position="175"/>
        <end position="185"/>
    </location>
</feature>
<keyword evidence="6" id="KW-1185">Reference proteome</keyword>
<evidence type="ECO:0000256" key="1">
    <source>
        <dbReference type="SAM" id="MobiDB-lite"/>
    </source>
</evidence>
<keyword evidence="2" id="KW-1133">Transmembrane helix</keyword>
<feature type="region of interest" description="Disordered" evidence="1">
    <location>
        <begin position="2874"/>
        <end position="2901"/>
    </location>
</feature>
<dbReference type="Pfam" id="PF25038">
    <property type="entry name" value="Csf1_C"/>
    <property type="match status" value="1"/>
</dbReference>
<evidence type="ECO:0000259" key="4">
    <source>
        <dbReference type="Pfam" id="PF25038"/>
    </source>
</evidence>
<dbReference type="GO" id="GO:0016020">
    <property type="term" value="C:membrane"/>
    <property type="evidence" value="ECO:0007669"/>
    <property type="project" value="InterPro"/>
</dbReference>
<evidence type="ECO:0000313" key="6">
    <source>
        <dbReference type="Proteomes" id="UP000268321"/>
    </source>
</evidence>
<dbReference type="EMBL" id="ML004448">
    <property type="protein sequence ID" value="RKP30984.1"/>
    <property type="molecule type" value="Genomic_DNA"/>
</dbReference>
<keyword evidence="2" id="KW-0472">Membrane</keyword>
<feature type="region of interest" description="Disordered" evidence="1">
    <location>
        <begin position="169"/>
        <end position="201"/>
    </location>
</feature>
<dbReference type="InterPro" id="IPR056779">
    <property type="entry name" value="Csf1_C"/>
</dbReference>
<feature type="compositionally biased region" description="Gly residues" evidence="1">
    <location>
        <begin position="2321"/>
        <end position="2332"/>
    </location>
</feature>
<dbReference type="Proteomes" id="UP000268321">
    <property type="component" value="Unassembled WGS sequence"/>
</dbReference>
<dbReference type="OrthoDB" id="10051416at2759"/>
<dbReference type="InterPro" id="IPR048636">
    <property type="entry name" value="Csf1_N"/>
</dbReference>
<keyword evidence="2" id="KW-0812">Transmembrane</keyword>
<feature type="transmembrane region" description="Helical" evidence="2">
    <location>
        <begin position="22"/>
        <end position="48"/>
    </location>
</feature>
<dbReference type="InterPro" id="IPR029636">
    <property type="entry name" value="Csf1"/>
</dbReference>
<evidence type="ECO:0000256" key="2">
    <source>
        <dbReference type="SAM" id="Phobius"/>
    </source>
</evidence>
<evidence type="ECO:0000313" key="5">
    <source>
        <dbReference type="EMBL" id="RKP30984.1"/>
    </source>
</evidence>
<feature type="region of interest" description="Disordered" evidence="1">
    <location>
        <begin position="2034"/>
        <end position="2059"/>
    </location>
</feature>
<feature type="domain" description="Csf1 N-terminal" evidence="3">
    <location>
        <begin position="32"/>
        <end position="772"/>
    </location>
</feature>